<dbReference type="GO" id="GO:0010038">
    <property type="term" value="P:response to metal ion"/>
    <property type="evidence" value="ECO:0007669"/>
    <property type="project" value="InterPro"/>
</dbReference>
<dbReference type="AlphaFoldDB" id="A0A7V4UEX6"/>
<dbReference type="InterPro" id="IPR011322">
    <property type="entry name" value="N-reg_PII-like_a/b"/>
</dbReference>
<sequence>MKQSYLTILCTVPTFSAAQTIANELVSRELAACCNIIPGITSIYRWQGKVETDDELLVIIKSTEENYKAIENSIKELHPYEVPEIIALTIEKGLGAYLEWINQSTKANHGQD</sequence>
<dbReference type="PANTHER" id="PTHR23419:SF8">
    <property type="entry name" value="FI09726P"/>
    <property type="match status" value="1"/>
</dbReference>
<dbReference type="Proteomes" id="UP000885779">
    <property type="component" value="Unassembled WGS sequence"/>
</dbReference>
<dbReference type="EMBL" id="DRQG01000123">
    <property type="protein sequence ID" value="HGY56677.1"/>
    <property type="molecule type" value="Genomic_DNA"/>
</dbReference>
<dbReference type="GO" id="GO:0005507">
    <property type="term" value="F:copper ion binding"/>
    <property type="evidence" value="ECO:0007669"/>
    <property type="project" value="TreeGrafter"/>
</dbReference>
<dbReference type="SUPFAM" id="SSF54913">
    <property type="entry name" value="GlnB-like"/>
    <property type="match status" value="1"/>
</dbReference>
<evidence type="ECO:0000313" key="2">
    <source>
        <dbReference type="EMBL" id="HGY56677.1"/>
    </source>
</evidence>
<proteinExistence type="inferred from homology"/>
<name>A0A7V4UEX6_CALAY</name>
<dbReference type="Gene3D" id="3.30.70.120">
    <property type="match status" value="1"/>
</dbReference>
<dbReference type="PANTHER" id="PTHR23419">
    <property type="entry name" value="DIVALENT CATION TOLERANCE CUTA-RELATED"/>
    <property type="match status" value="1"/>
</dbReference>
<gene>
    <name evidence="2" type="ORF">ENK44_13295</name>
</gene>
<accession>A0A7V4UEX6</accession>
<dbReference type="InterPro" id="IPR015867">
    <property type="entry name" value="N-reg_PII/ATP_PRibTrfase_C"/>
</dbReference>
<reference evidence="2" key="1">
    <citation type="journal article" date="2020" name="mSystems">
        <title>Genome- and Community-Level Interaction Insights into Carbon Utilization and Element Cycling Functions of Hydrothermarchaeota in Hydrothermal Sediment.</title>
        <authorList>
            <person name="Zhou Z."/>
            <person name="Liu Y."/>
            <person name="Xu W."/>
            <person name="Pan J."/>
            <person name="Luo Z.H."/>
            <person name="Li M."/>
        </authorList>
    </citation>
    <scope>NUCLEOTIDE SEQUENCE [LARGE SCALE GENOMIC DNA]</scope>
    <source>
        <strain evidence="2">HyVt-577</strain>
    </source>
</reference>
<dbReference type="InterPro" id="IPR004323">
    <property type="entry name" value="Ion_tolerance_CutA"/>
</dbReference>
<comment type="caution">
    <text evidence="2">The sequence shown here is derived from an EMBL/GenBank/DDBJ whole genome shotgun (WGS) entry which is preliminary data.</text>
</comment>
<dbReference type="Pfam" id="PF03091">
    <property type="entry name" value="CutA1"/>
    <property type="match status" value="1"/>
</dbReference>
<evidence type="ECO:0000256" key="1">
    <source>
        <dbReference type="ARBA" id="ARBA00010169"/>
    </source>
</evidence>
<protein>
    <submittedName>
        <fullName evidence="2">Divalent-cation tolerance protein CutA</fullName>
    </submittedName>
</protein>
<comment type="similarity">
    <text evidence="1">Belongs to the CutA family.</text>
</comment>
<organism evidence="2">
    <name type="scientific">Caldithrix abyssi</name>
    <dbReference type="NCBI Taxonomy" id="187145"/>
    <lineage>
        <taxon>Bacteria</taxon>
        <taxon>Pseudomonadati</taxon>
        <taxon>Calditrichota</taxon>
        <taxon>Calditrichia</taxon>
        <taxon>Calditrichales</taxon>
        <taxon>Calditrichaceae</taxon>
        <taxon>Caldithrix</taxon>
    </lineage>
</organism>